<organism evidence="5 6">
    <name type="scientific">Bonamia ostreae</name>
    <dbReference type="NCBI Taxonomy" id="126728"/>
    <lineage>
        <taxon>Eukaryota</taxon>
        <taxon>Sar</taxon>
        <taxon>Rhizaria</taxon>
        <taxon>Endomyxa</taxon>
        <taxon>Ascetosporea</taxon>
        <taxon>Haplosporida</taxon>
        <taxon>Bonamia</taxon>
    </lineage>
</organism>
<keyword evidence="6" id="KW-1185">Reference proteome</keyword>
<gene>
    <name evidence="5" type="ORF">MHBO_004125</name>
</gene>
<name>A0ABV2ASH4_9EUKA</name>
<evidence type="ECO:0000256" key="1">
    <source>
        <dbReference type="ARBA" id="ARBA00022741"/>
    </source>
</evidence>
<dbReference type="InterPro" id="IPR043129">
    <property type="entry name" value="ATPase_NBD"/>
</dbReference>
<keyword evidence="3" id="KW-0173">Coenzyme A biosynthesis</keyword>
<comment type="caution">
    <text evidence="5">The sequence shown here is derived from an EMBL/GenBank/DDBJ whole genome shotgun (WGS) entry which is preliminary data.</text>
</comment>
<proteinExistence type="predicted"/>
<evidence type="ECO:0000313" key="6">
    <source>
        <dbReference type="Proteomes" id="UP001439008"/>
    </source>
</evidence>
<accession>A0ABV2ASH4</accession>
<keyword evidence="2" id="KW-0067">ATP-binding</keyword>
<keyword evidence="4" id="KW-1133">Transmembrane helix</keyword>
<dbReference type="Pfam" id="PF03630">
    <property type="entry name" value="Fumble"/>
    <property type="match status" value="1"/>
</dbReference>
<dbReference type="EMBL" id="JBDODL010003206">
    <property type="protein sequence ID" value="MES1922607.1"/>
    <property type="molecule type" value="Genomic_DNA"/>
</dbReference>
<evidence type="ECO:0000313" key="5">
    <source>
        <dbReference type="EMBL" id="MES1922607.1"/>
    </source>
</evidence>
<protein>
    <submittedName>
        <fullName evidence="5">Uncharacterized protein</fullName>
    </submittedName>
</protein>
<keyword evidence="4" id="KW-0472">Membrane</keyword>
<evidence type="ECO:0000256" key="3">
    <source>
        <dbReference type="ARBA" id="ARBA00022993"/>
    </source>
</evidence>
<keyword evidence="4" id="KW-0812">Transmembrane</keyword>
<evidence type="ECO:0000256" key="2">
    <source>
        <dbReference type="ARBA" id="ARBA00022840"/>
    </source>
</evidence>
<dbReference type="PANTHER" id="PTHR12280">
    <property type="entry name" value="PANTOTHENATE KINASE"/>
    <property type="match status" value="1"/>
</dbReference>
<reference evidence="5 6" key="1">
    <citation type="journal article" date="2024" name="BMC Biol.">
        <title>Comparative genomics of Ascetosporea gives new insight into the evolutionary basis for animal parasitism in Rhizaria.</title>
        <authorList>
            <person name="Hiltunen Thoren M."/>
            <person name="Onut-Brannstrom I."/>
            <person name="Alfjorden A."/>
            <person name="Peckova H."/>
            <person name="Swords F."/>
            <person name="Hooper C."/>
            <person name="Holzer A.S."/>
            <person name="Bass D."/>
            <person name="Burki F."/>
        </authorList>
    </citation>
    <scope>NUCLEOTIDE SEQUENCE [LARGE SCALE GENOMIC DNA]</scope>
    <source>
        <strain evidence="5">20-A016</strain>
    </source>
</reference>
<feature type="non-terminal residue" evidence="5">
    <location>
        <position position="1"/>
    </location>
</feature>
<dbReference type="Proteomes" id="UP001439008">
    <property type="component" value="Unassembled WGS sequence"/>
</dbReference>
<dbReference type="Gene3D" id="3.30.420.40">
    <property type="match status" value="1"/>
</dbReference>
<feature type="non-terminal residue" evidence="5">
    <location>
        <position position="112"/>
    </location>
</feature>
<evidence type="ECO:0000256" key="4">
    <source>
        <dbReference type="SAM" id="Phobius"/>
    </source>
</evidence>
<keyword evidence="1" id="KW-0547">Nucleotide-binding</keyword>
<dbReference type="Gene3D" id="3.30.420.510">
    <property type="match status" value="1"/>
</dbReference>
<feature type="transmembrane region" description="Helical" evidence="4">
    <location>
        <begin position="62"/>
        <end position="80"/>
    </location>
</feature>
<sequence length="112" mass="12957">SYKYSSELKSRYGITTTKKDELTCLFRGLNFTLEQRKMECFYIENPNDTTNRRTNLYDMKNVYPYILVNIGSGVSIIRVISRDSFERVSGSFVGGGTFYGLCRLLTKITDFE</sequence>
<dbReference type="PANTHER" id="PTHR12280:SF20">
    <property type="entry name" value="4'-PHOSPHOPANTETHEINE PHOSPHATASE"/>
    <property type="match status" value="1"/>
</dbReference>
<dbReference type="SUPFAM" id="SSF53067">
    <property type="entry name" value="Actin-like ATPase domain"/>
    <property type="match status" value="1"/>
</dbReference>
<dbReference type="InterPro" id="IPR004567">
    <property type="entry name" value="Type_II_PanK"/>
</dbReference>